<protein>
    <submittedName>
        <fullName evidence="2">Uncharacterized protein</fullName>
    </submittedName>
</protein>
<feature type="coiled-coil region" evidence="1">
    <location>
        <begin position="620"/>
        <end position="672"/>
    </location>
</feature>
<gene>
    <name evidence="2" type="ORF">ELAC_0832</name>
</gene>
<keyword evidence="3" id="KW-1185">Reference proteome</keyword>
<organism evidence="2 3">
    <name type="scientific">Estrella lausannensis</name>
    <dbReference type="NCBI Taxonomy" id="483423"/>
    <lineage>
        <taxon>Bacteria</taxon>
        <taxon>Pseudomonadati</taxon>
        <taxon>Chlamydiota</taxon>
        <taxon>Chlamydiia</taxon>
        <taxon>Parachlamydiales</taxon>
        <taxon>Candidatus Criblamydiaceae</taxon>
        <taxon>Estrella</taxon>
    </lineage>
</organism>
<accession>A0A0H5DP00</accession>
<dbReference type="AlphaFoldDB" id="A0A0H5DP00"/>
<evidence type="ECO:0000256" key="1">
    <source>
        <dbReference type="SAM" id="Coils"/>
    </source>
</evidence>
<evidence type="ECO:0000313" key="3">
    <source>
        <dbReference type="Proteomes" id="UP000220251"/>
    </source>
</evidence>
<keyword evidence="1" id="KW-0175">Coiled coil</keyword>
<evidence type="ECO:0000313" key="2">
    <source>
        <dbReference type="EMBL" id="CRX38181.1"/>
    </source>
</evidence>
<proteinExistence type="predicted"/>
<name>A0A0H5DP00_9BACT</name>
<dbReference type="RefSeq" id="WP_098038030.1">
    <property type="nucleotide sequence ID" value="NZ_CWGJ01000011.1"/>
</dbReference>
<dbReference type="EMBL" id="CWGJ01000011">
    <property type="protein sequence ID" value="CRX38181.1"/>
    <property type="molecule type" value="Genomic_DNA"/>
</dbReference>
<dbReference type="Proteomes" id="UP000220251">
    <property type="component" value="Unassembled WGS sequence"/>
</dbReference>
<sequence length="761" mass="84230">MNVGREVSFIQAIQHFEKDISRMEGRNDSLDQLVSECASRIEGNLDLCTLHNHSLLTSISHIKQISESKSSPGAKAKVQAAYNRILSSNTQQFKQEMEDFFSSVRSGGGQIPARLDFIRNSENLNDLSEKLKKYLTTDEGMAFVMAHSDEELLREILFVTEFTPDSPISHKLIQSAIDHDNAAAVRALIGTGVPLRQVMAYISVNSPQTLVISCLKSLIREDASKLGFSKISQSDARISSGPSKPKSDVINYIGSGVEGIKKGSELLEANIKVREEHYENPTKEQKEEIKSQKDLLKRINLVGKTGGFVKALAIALSQNPKLEKELESFVKEKRVLQEELRNNPANAFEIEKKIKAVDENAAAFTHLVVNMQRSQKTSVVEKGIGLATGAIKYAKAADDYLVTMKSLTLIGEAATAWQNWLGYKEGAIKAQHLGQVRNSLHEAIKELVDLKHHYPGNSAIQVLIDLKRQQLTSQLNSLEQEEQQLSRKGYFLIGAAAAGLFSVCAIATAACMYGVKTSEQESNAAELQQNEYALLTVGWGLGLVAKHLPSIPEGKLLGSLIGGKLGEIADKIAQPIWNQGKVSLAHASLLGEKSDLSGRLTQLERAWMDGDRSEETYHSMIQTQQAIDEVNTKIENFELEMKSAKEPSYDSLIKEKKELEELRERLDKAWLEGDRSEVTYEKHTSTNDRLQHLIALIPKTALAQKLGLRVNEVEERLSLIQEALSKDGEEPFLEEFLAGVGVDVLDFRDNPASALLAAFKS</sequence>
<reference evidence="3" key="1">
    <citation type="submission" date="2015-06" db="EMBL/GenBank/DDBJ databases">
        <authorList>
            <person name="Bertelli C."/>
        </authorList>
    </citation>
    <scope>NUCLEOTIDE SEQUENCE [LARGE SCALE GENOMIC DNA]</scope>
    <source>
        <strain evidence="3">CRIB-30</strain>
    </source>
</reference>